<proteinExistence type="inferred from homology"/>
<comment type="PTM">
    <text evidence="11">Upon Fe-S cluster removal intramolecular disulfide bonds are formed.</text>
</comment>
<feature type="domain" description="4Fe-4S Wbl-type" evidence="13">
    <location>
        <begin position="40"/>
        <end position="99"/>
    </location>
</feature>
<dbReference type="HAMAP" id="MF_01479">
    <property type="entry name" value="WhiB"/>
    <property type="match status" value="1"/>
</dbReference>
<keyword evidence="11" id="KW-0963">Cytoplasm</keyword>
<protein>
    <recommendedName>
        <fullName evidence="11">Transcriptional regulator WhiB</fullName>
    </recommendedName>
</protein>
<evidence type="ECO:0000256" key="5">
    <source>
        <dbReference type="ARBA" id="ARBA00023004"/>
    </source>
</evidence>
<name>A0A1R4KHV4_9MICO</name>
<keyword evidence="8 11" id="KW-0238">DNA-binding</keyword>
<feature type="region of interest" description="Disordered" evidence="12">
    <location>
        <begin position="1"/>
        <end position="23"/>
    </location>
</feature>
<evidence type="ECO:0000256" key="12">
    <source>
        <dbReference type="SAM" id="MobiDB-lite"/>
    </source>
</evidence>
<evidence type="ECO:0000259" key="13">
    <source>
        <dbReference type="PROSITE" id="PS51674"/>
    </source>
</evidence>
<evidence type="ECO:0000256" key="2">
    <source>
        <dbReference type="ARBA" id="ARBA00006597"/>
    </source>
</evidence>
<evidence type="ECO:0000256" key="11">
    <source>
        <dbReference type="HAMAP-Rule" id="MF_01479"/>
    </source>
</evidence>
<keyword evidence="4 11" id="KW-0479">Metal-binding</keyword>
<comment type="function">
    <text evidence="11">Acts as a transcriptional regulator. Probably redox-responsive. The apo- but not holo-form probably binds DNA.</text>
</comment>
<evidence type="ECO:0000256" key="8">
    <source>
        <dbReference type="ARBA" id="ARBA00023125"/>
    </source>
</evidence>
<accession>A0A1R4KHV4</accession>
<comment type="similarity">
    <text evidence="2 11">Belongs to the WhiB family.</text>
</comment>
<dbReference type="OrthoDB" id="5124301at2"/>
<dbReference type="RefSeq" id="WP_087132626.1">
    <property type="nucleotide sequence ID" value="NZ_FUKO01000033.1"/>
</dbReference>
<feature type="binding site" evidence="11">
    <location>
        <position position="75"/>
    </location>
    <ligand>
        <name>[4Fe-4S] cluster</name>
        <dbReference type="ChEBI" id="CHEBI:49883"/>
    </ligand>
</feature>
<evidence type="ECO:0000313" key="14">
    <source>
        <dbReference type="EMBL" id="SJN43643.1"/>
    </source>
</evidence>
<dbReference type="InterPro" id="IPR034768">
    <property type="entry name" value="4FE4S_WBL"/>
</dbReference>
<dbReference type="GO" id="GO:0046872">
    <property type="term" value="F:metal ion binding"/>
    <property type="evidence" value="ECO:0007669"/>
    <property type="project" value="UniProtKB-KW"/>
</dbReference>
<dbReference type="PANTHER" id="PTHR38839">
    <property type="entry name" value="TRANSCRIPTIONAL REGULATOR WHID-RELATED"/>
    <property type="match status" value="1"/>
</dbReference>
<dbReference type="PROSITE" id="PS51674">
    <property type="entry name" value="4FE4S_WBL"/>
    <property type="match status" value="1"/>
</dbReference>
<dbReference type="GO" id="GO:0047134">
    <property type="term" value="F:protein-disulfide reductase [NAD(P)H] activity"/>
    <property type="evidence" value="ECO:0007669"/>
    <property type="project" value="TreeGrafter"/>
</dbReference>
<evidence type="ECO:0000256" key="6">
    <source>
        <dbReference type="ARBA" id="ARBA00023014"/>
    </source>
</evidence>
<feature type="binding site" evidence="11">
    <location>
        <position position="69"/>
    </location>
    <ligand>
        <name>[4Fe-4S] cluster</name>
        <dbReference type="ChEBI" id="CHEBI:49883"/>
    </ligand>
</feature>
<feature type="binding site" evidence="11">
    <location>
        <position position="66"/>
    </location>
    <ligand>
        <name>[4Fe-4S] cluster</name>
        <dbReference type="ChEBI" id="CHEBI:49883"/>
    </ligand>
</feature>
<dbReference type="GO" id="GO:0005737">
    <property type="term" value="C:cytoplasm"/>
    <property type="evidence" value="ECO:0007669"/>
    <property type="project" value="UniProtKB-SubCell"/>
</dbReference>
<dbReference type="GO" id="GO:0051539">
    <property type="term" value="F:4 iron, 4 sulfur cluster binding"/>
    <property type="evidence" value="ECO:0007669"/>
    <property type="project" value="UniProtKB-UniRule"/>
</dbReference>
<evidence type="ECO:0000256" key="9">
    <source>
        <dbReference type="ARBA" id="ARBA00023157"/>
    </source>
</evidence>
<sequence>MHEHNGLGTVLASRTGAAPPPAWSDSPALIEPQPWTQEALCAETDPDLFFPEKNSGNTAQRAKEVCDRCEVREDCLLYALTAGETFGIWGGTTESERRKMRKASGVTARRSRRLAETCGRGHELTSENVYVNKRGVRECRTCARDRRAAA</sequence>
<feature type="binding site" evidence="11">
    <location>
        <position position="41"/>
    </location>
    <ligand>
        <name>[4Fe-4S] cluster</name>
        <dbReference type="ChEBI" id="CHEBI:49883"/>
    </ligand>
</feature>
<keyword evidence="15" id="KW-1185">Reference proteome</keyword>
<keyword evidence="6 11" id="KW-0411">Iron-sulfur</keyword>
<evidence type="ECO:0000313" key="15">
    <source>
        <dbReference type="Proteomes" id="UP000196320"/>
    </source>
</evidence>
<keyword evidence="5 11" id="KW-0408">Iron</keyword>
<evidence type="ECO:0000256" key="7">
    <source>
        <dbReference type="ARBA" id="ARBA00023015"/>
    </source>
</evidence>
<keyword evidence="9 11" id="KW-1015">Disulfide bond</keyword>
<dbReference type="AlphaFoldDB" id="A0A1R4KHV4"/>
<evidence type="ECO:0000256" key="1">
    <source>
        <dbReference type="ARBA" id="ARBA00004496"/>
    </source>
</evidence>
<comment type="cofactor">
    <cofactor evidence="11">
        <name>[4Fe-4S] cluster</name>
        <dbReference type="ChEBI" id="CHEBI:49883"/>
    </cofactor>
    <text evidence="11">Binds 1 [4Fe-4S] cluster per subunit. Following nitrosylation of the [4Fe-4S] cluster binds 1 [4Fe-8(NO)] cluster per subunit.</text>
</comment>
<evidence type="ECO:0000256" key="10">
    <source>
        <dbReference type="ARBA" id="ARBA00023163"/>
    </source>
</evidence>
<dbReference type="GO" id="GO:0035731">
    <property type="term" value="F:dinitrosyl-iron complex binding"/>
    <property type="evidence" value="ECO:0007669"/>
    <property type="project" value="UniProtKB-UniRule"/>
</dbReference>
<dbReference type="InterPro" id="IPR003482">
    <property type="entry name" value="Whib"/>
</dbReference>
<keyword evidence="3 11" id="KW-0004">4Fe-4S</keyword>
<keyword evidence="7 11" id="KW-0805">Transcription regulation</keyword>
<comment type="PTM">
    <text evidence="11">The Fe-S cluster can be nitrosylated by nitric oxide (NO).</text>
</comment>
<dbReference type="GO" id="GO:0045454">
    <property type="term" value="P:cell redox homeostasis"/>
    <property type="evidence" value="ECO:0007669"/>
    <property type="project" value="TreeGrafter"/>
</dbReference>
<dbReference type="Pfam" id="PF02467">
    <property type="entry name" value="Whib"/>
    <property type="match status" value="1"/>
</dbReference>
<dbReference type="EMBL" id="FUKO01000033">
    <property type="protein sequence ID" value="SJN43643.1"/>
    <property type="molecule type" value="Genomic_DNA"/>
</dbReference>
<dbReference type="PANTHER" id="PTHR38839:SF4">
    <property type="entry name" value="TRANSCRIPTIONAL REGULATOR WHIB"/>
    <property type="match status" value="1"/>
</dbReference>
<gene>
    <name evidence="11" type="primary">whiB</name>
    <name evidence="14" type="ORF">FM104_12795</name>
</gene>
<comment type="subcellular location">
    <subcellularLocation>
        <location evidence="1 11">Cytoplasm</location>
    </subcellularLocation>
</comment>
<dbReference type="GO" id="GO:0003677">
    <property type="term" value="F:DNA binding"/>
    <property type="evidence" value="ECO:0007669"/>
    <property type="project" value="UniProtKB-UniRule"/>
</dbReference>
<evidence type="ECO:0000256" key="3">
    <source>
        <dbReference type="ARBA" id="ARBA00022485"/>
    </source>
</evidence>
<reference evidence="14 15" key="1">
    <citation type="submission" date="2017-02" db="EMBL/GenBank/DDBJ databases">
        <authorList>
            <person name="Peterson S.W."/>
        </authorList>
    </citation>
    <scope>NUCLEOTIDE SEQUENCE [LARGE SCALE GENOMIC DNA]</scope>
    <source>
        <strain evidence="14 15">B Mb 05.01</strain>
    </source>
</reference>
<keyword evidence="10 11" id="KW-0804">Transcription</keyword>
<dbReference type="Proteomes" id="UP000196320">
    <property type="component" value="Unassembled WGS sequence"/>
</dbReference>
<evidence type="ECO:0000256" key="4">
    <source>
        <dbReference type="ARBA" id="ARBA00022723"/>
    </source>
</evidence>
<organism evidence="14 15">
    <name type="scientific">Microbacterium esteraromaticum</name>
    <dbReference type="NCBI Taxonomy" id="57043"/>
    <lineage>
        <taxon>Bacteria</taxon>
        <taxon>Bacillati</taxon>
        <taxon>Actinomycetota</taxon>
        <taxon>Actinomycetes</taxon>
        <taxon>Micrococcales</taxon>
        <taxon>Microbacteriaceae</taxon>
        <taxon>Microbacterium</taxon>
    </lineage>
</organism>
<dbReference type="GO" id="GO:0045892">
    <property type="term" value="P:negative regulation of DNA-templated transcription"/>
    <property type="evidence" value="ECO:0007669"/>
    <property type="project" value="TreeGrafter"/>
</dbReference>